<reference evidence="2" key="1">
    <citation type="submission" date="2024-03" db="EMBL/GenBank/DDBJ databases">
        <authorList>
            <consortium name="ELIXIR-Norway"/>
            <consortium name="Elixir Norway"/>
        </authorList>
    </citation>
    <scope>NUCLEOTIDE SEQUENCE</scope>
</reference>
<feature type="region of interest" description="Disordered" evidence="1">
    <location>
        <begin position="1"/>
        <end position="48"/>
    </location>
</feature>
<name>A0ABP1A4L2_9BRYO</name>
<dbReference type="Proteomes" id="UP001497522">
    <property type="component" value="Unassembled WGS sequence"/>
</dbReference>
<proteinExistence type="predicted"/>
<accession>A0ABP1A4L2</accession>
<evidence type="ECO:0000256" key="1">
    <source>
        <dbReference type="SAM" id="MobiDB-lite"/>
    </source>
</evidence>
<keyword evidence="3" id="KW-1185">Reference proteome</keyword>
<feature type="compositionally biased region" description="Polar residues" evidence="1">
    <location>
        <begin position="27"/>
        <end position="36"/>
    </location>
</feature>
<organism evidence="2 3">
    <name type="scientific">Sphagnum jensenii</name>
    <dbReference type="NCBI Taxonomy" id="128206"/>
    <lineage>
        <taxon>Eukaryota</taxon>
        <taxon>Viridiplantae</taxon>
        <taxon>Streptophyta</taxon>
        <taxon>Embryophyta</taxon>
        <taxon>Bryophyta</taxon>
        <taxon>Sphagnophytina</taxon>
        <taxon>Sphagnopsida</taxon>
        <taxon>Sphagnales</taxon>
        <taxon>Sphagnaceae</taxon>
        <taxon>Sphagnum</taxon>
    </lineage>
</organism>
<evidence type="ECO:0000313" key="3">
    <source>
        <dbReference type="Proteomes" id="UP001497522"/>
    </source>
</evidence>
<gene>
    <name evidence="2" type="ORF">CSSPJE1EN2_LOCUS26780</name>
</gene>
<comment type="caution">
    <text evidence="2">The sequence shown here is derived from an EMBL/GenBank/DDBJ whole genome shotgun (WGS) entry which is preliminary data.</text>
</comment>
<evidence type="ECO:0000313" key="2">
    <source>
        <dbReference type="EMBL" id="CAK9856848.1"/>
    </source>
</evidence>
<sequence>MSSQSPGTPPGTVSGLHPGQFRDSTRDSFGTISGLQLGSPGKKSHLDVAPTERRRVYYREYGGGILPSPGHGESCGPKCPWLVPTPKGVPECELTT</sequence>
<protein>
    <submittedName>
        <fullName evidence="2">Uncharacterized protein</fullName>
    </submittedName>
</protein>
<feature type="non-terminal residue" evidence="2">
    <location>
        <position position="96"/>
    </location>
</feature>
<dbReference type="EMBL" id="CAXHBF010000583">
    <property type="protein sequence ID" value="CAK9856848.1"/>
    <property type="molecule type" value="Genomic_DNA"/>
</dbReference>